<dbReference type="AlphaFoldDB" id="A0A9P0K718"/>
<accession>A0A9P0K718</accession>
<comment type="caution">
    <text evidence="1">The sequence shown here is derived from an EMBL/GenBank/DDBJ whole genome shotgun (WGS) entry which is preliminary data.</text>
</comment>
<sequence>MSSDEEMPNQEESQNEDLQLAFVTMLEDYKIILDKKMTPPVKSAKDKALKEFTETYNRNTKQNLDAKQVLKKVNNMKSKIKNITDMKKTGNRKIKLNEWQKKFFKLWNGSENPVIQQVPGGVTAGTSQDVDISLTDEENQIHFCDDKELMTKLRKKLLLQQINTAAAQEKAAIAQEKADLAVERAAGAVEQFVEDYFARQQASF</sequence>
<gene>
    <name evidence="1" type="ORF">ACAOBT_LOCUS7321</name>
</gene>
<reference evidence="1" key="1">
    <citation type="submission" date="2022-03" db="EMBL/GenBank/DDBJ databases">
        <authorList>
            <person name="Sayadi A."/>
        </authorList>
    </citation>
    <scope>NUCLEOTIDE SEQUENCE</scope>
</reference>
<proteinExistence type="predicted"/>
<keyword evidence="2" id="KW-1185">Reference proteome</keyword>
<dbReference type="OrthoDB" id="6775782at2759"/>
<dbReference type="EMBL" id="CAKOFQ010006743">
    <property type="protein sequence ID" value="CAH1967301.1"/>
    <property type="molecule type" value="Genomic_DNA"/>
</dbReference>
<evidence type="ECO:0000313" key="1">
    <source>
        <dbReference type="EMBL" id="CAH1967301.1"/>
    </source>
</evidence>
<name>A0A9P0K718_ACAOB</name>
<evidence type="ECO:0000313" key="2">
    <source>
        <dbReference type="Proteomes" id="UP001152888"/>
    </source>
</evidence>
<dbReference type="Proteomes" id="UP001152888">
    <property type="component" value="Unassembled WGS sequence"/>
</dbReference>
<organism evidence="1 2">
    <name type="scientific">Acanthoscelides obtectus</name>
    <name type="common">Bean weevil</name>
    <name type="synonym">Bruchus obtectus</name>
    <dbReference type="NCBI Taxonomy" id="200917"/>
    <lineage>
        <taxon>Eukaryota</taxon>
        <taxon>Metazoa</taxon>
        <taxon>Ecdysozoa</taxon>
        <taxon>Arthropoda</taxon>
        <taxon>Hexapoda</taxon>
        <taxon>Insecta</taxon>
        <taxon>Pterygota</taxon>
        <taxon>Neoptera</taxon>
        <taxon>Endopterygota</taxon>
        <taxon>Coleoptera</taxon>
        <taxon>Polyphaga</taxon>
        <taxon>Cucujiformia</taxon>
        <taxon>Chrysomeloidea</taxon>
        <taxon>Chrysomelidae</taxon>
        <taxon>Bruchinae</taxon>
        <taxon>Bruchini</taxon>
        <taxon>Acanthoscelides</taxon>
    </lineage>
</organism>
<protein>
    <submittedName>
        <fullName evidence="1">Uncharacterized protein</fullName>
    </submittedName>
</protein>